<keyword evidence="4" id="KW-0560">Oxidoreductase</keyword>
<dbReference type="RefSeq" id="WP_089709668.1">
    <property type="nucleotide sequence ID" value="NZ_FMAR01000003.1"/>
</dbReference>
<dbReference type="GO" id="GO:0016491">
    <property type="term" value="F:oxidoreductase activity"/>
    <property type="evidence" value="ECO:0007669"/>
    <property type="project" value="UniProtKB-KW"/>
</dbReference>
<sequence>MAYKRIPLKPFPNGWYTVAFSHELKNGEILTRRFAGKDIVLFRTVSGALAIIEPYCPHLGGHFGTGGVVEGETIKCPFHYFCFDAKGACTSTGYGTAPSKKLQVPVWHSAEKNGFIMLWFDEKNNPPAWEIPDEDWTGWSEPVLAEYEFDSHPQETTENSVDFGHFSIVHGYTGVETLESMNTDGPYMYARYAMDRTADFVGKKRKVRSQFKANIHGLGYSLVEAEVPELGLEFRFTVMAIPTEIGKLIMRTSSRMKLMKDFSKITPLMNVLPKKLANHLILKNAAEGFAHDVKQDFVIWKKKIYIDPPILAKGDGPVAKYRLWTQQFYYADSVQPDYVPHSSPDYVPHLARI</sequence>
<comment type="cofactor">
    <cofactor evidence="1">
        <name>Fe cation</name>
        <dbReference type="ChEBI" id="CHEBI:24875"/>
    </cofactor>
</comment>
<dbReference type="Gene3D" id="2.102.10.10">
    <property type="entry name" value="Rieske [2Fe-2S] iron-sulphur domain"/>
    <property type="match status" value="1"/>
</dbReference>
<evidence type="ECO:0000256" key="2">
    <source>
        <dbReference type="ARBA" id="ARBA00022714"/>
    </source>
</evidence>
<dbReference type="PANTHER" id="PTHR21266">
    <property type="entry name" value="IRON-SULFUR DOMAIN CONTAINING PROTEIN"/>
    <property type="match status" value="1"/>
</dbReference>
<dbReference type="GO" id="GO:0005737">
    <property type="term" value="C:cytoplasm"/>
    <property type="evidence" value="ECO:0007669"/>
    <property type="project" value="TreeGrafter"/>
</dbReference>
<dbReference type="Pfam" id="PF19298">
    <property type="entry name" value="KshA_C"/>
    <property type="match status" value="1"/>
</dbReference>
<feature type="domain" description="Rieske" evidence="7">
    <location>
        <begin position="15"/>
        <end position="118"/>
    </location>
</feature>
<dbReference type="PANTHER" id="PTHR21266:SF60">
    <property type="entry name" value="3-KETOSTEROID-9-ALPHA-MONOOXYGENASE, OXYGENASE COMPONENT"/>
    <property type="match status" value="1"/>
</dbReference>
<dbReference type="OrthoDB" id="9800776at2"/>
<protein>
    <submittedName>
        <fullName evidence="8">Rieske [2Fe-2S] domain-containing protein</fullName>
    </submittedName>
</protein>
<evidence type="ECO:0000313" key="9">
    <source>
        <dbReference type="Proteomes" id="UP000242818"/>
    </source>
</evidence>
<keyword evidence="9" id="KW-1185">Reference proteome</keyword>
<keyword evidence="2" id="KW-0001">2Fe-2S</keyword>
<dbReference type="InterPro" id="IPR017941">
    <property type="entry name" value="Rieske_2Fe-2S"/>
</dbReference>
<evidence type="ECO:0000256" key="6">
    <source>
        <dbReference type="ARBA" id="ARBA00023014"/>
    </source>
</evidence>
<organism evidence="8 9">
    <name type="scientific">Chitinophaga costaii</name>
    <dbReference type="NCBI Taxonomy" id="1335309"/>
    <lineage>
        <taxon>Bacteria</taxon>
        <taxon>Pseudomonadati</taxon>
        <taxon>Bacteroidota</taxon>
        <taxon>Chitinophagia</taxon>
        <taxon>Chitinophagales</taxon>
        <taxon>Chitinophagaceae</taxon>
        <taxon>Chitinophaga</taxon>
    </lineage>
</organism>
<dbReference type="STRING" id="1335309.GA0116948_10337"/>
<dbReference type="Pfam" id="PF00355">
    <property type="entry name" value="Rieske"/>
    <property type="match status" value="1"/>
</dbReference>
<dbReference type="Gene3D" id="3.90.380.10">
    <property type="entry name" value="Naphthalene 1,2-dioxygenase Alpha Subunit, Chain A, domain 1"/>
    <property type="match status" value="1"/>
</dbReference>
<evidence type="ECO:0000256" key="4">
    <source>
        <dbReference type="ARBA" id="ARBA00023002"/>
    </source>
</evidence>
<keyword evidence="6" id="KW-0411">Iron-sulfur</keyword>
<dbReference type="GO" id="GO:0051537">
    <property type="term" value="F:2 iron, 2 sulfur cluster binding"/>
    <property type="evidence" value="ECO:0007669"/>
    <property type="project" value="UniProtKB-KW"/>
</dbReference>
<evidence type="ECO:0000259" key="7">
    <source>
        <dbReference type="PROSITE" id="PS51296"/>
    </source>
</evidence>
<keyword evidence="3" id="KW-0479">Metal-binding</keyword>
<dbReference type="InterPro" id="IPR036922">
    <property type="entry name" value="Rieske_2Fe-2S_sf"/>
</dbReference>
<dbReference type="AlphaFoldDB" id="A0A1C4BCK0"/>
<evidence type="ECO:0000256" key="5">
    <source>
        <dbReference type="ARBA" id="ARBA00023004"/>
    </source>
</evidence>
<evidence type="ECO:0000256" key="3">
    <source>
        <dbReference type="ARBA" id="ARBA00022723"/>
    </source>
</evidence>
<gene>
    <name evidence="8" type="ORF">GA0116948_10337</name>
</gene>
<dbReference type="InterPro" id="IPR050584">
    <property type="entry name" value="Cholesterol_7-desaturase"/>
</dbReference>
<dbReference type="EMBL" id="FMAR01000003">
    <property type="protein sequence ID" value="SCC04605.1"/>
    <property type="molecule type" value="Genomic_DNA"/>
</dbReference>
<dbReference type="GO" id="GO:0008203">
    <property type="term" value="P:cholesterol metabolic process"/>
    <property type="evidence" value="ECO:0007669"/>
    <property type="project" value="InterPro"/>
</dbReference>
<proteinExistence type="predicted"/>
<dbReference type="GO" id="GO:0046872">
    <property type="term" value="F:metal ion binding"/>
    <property type="evidence" value="ECO:0007669"/>
    <property type="project" value="UniProtKB-KW"/>
</dbReference>
<evidence type="ECO:0000313" key="8">
    <source>
        <dbReference type="EMBL" id="SCC04605.1"/>
    </source>
</evidence>
<accession>A0A1C4BCK0</accession>
<dbReference type="InterPro" id="IPR045605">
    <property type="entry name" value="KshA-like_C"/>
</dbReference>
<dbReference type="PROSITE" id="PS51296">
    <property type="entry name" value="RIESKE"/>
    <property type="match status" value="1"/>
</dbReference>
<reference evidence="8 9" key="1">
    <citation type="submission" date="2016-08" db="EMBL/GenBank/DDBJ databases">
        <authorList>
            <person name="Seilhamer J.J."/>
        </authorList>
    </citation>
    <scope>NUCLEOTIDE SEQUENCE [LARGE SCALE GENOMIC DNA]</scope>
    <source>
        <strain evidence="8 9">A37T2</strain>
    </source>
</reference>
<evidence type="ECO:0000256" key="1">
    <source>
        <dbReference type="ARBA" id="ARBA00001962"/>
    </source>
</evidence>
<keyword evidence="5" id="KW-0408">Iron</keyword>
<dbReference type="SUPFAM" id="SSF50022">
    <property type="entry name" value="ISP domain"/>
    <property type="match status" value="1"/>
</dbReference>
<dbReference type="Proteomes" id="UP000242818">
    <property type="component" value="Unassembled WGS sequence"/>
</dbReference>
<dbReference type="CDD" id="cd03469">
    <property type="entry name" value="Rieske_RO_Alpha_N"/>
    <property type="match status" value="1"/>
</dbReference>
<name>A0A1C4BCK0_9BACT</name>